<dbReference type="EMBL" id="CAJOBG010126175">
    <property type="protein sequence ID" value="CAF4794251.1"/>
    <property type="molecule type" value="Genomic_DNA"/>
</dbReference>
<evidence type="ECO:0000313" key="3">
    <source>
        <dbReference type="EMBL" id="CAF4794251.1"/>
    </source>
</evidence>
<keyword evidence="4" id="KW-1185">Reference proteome</keyword>
<reference evidence="2" key="1">
    <citation type="submission" date="2021-02" db="EMBL/GenBank/DDBJ databases">
        <authorList>
            <person name="Nowell W R."/>
        </authorList>
    </citation>
    <scope>NUCLEOTIDE SEQUENCE</scope>
</reference>
<feature type="compositionally biased region" description="Gly residues" evidence="1">
    <location>
        <begin position="1"/>
        <end position="10"/>
    </location>
</feature>
<dbReference type="Proteomes" id="UP000663866">
    <property type="component" value="Unassembled WGS sequence"/>
</dbReference>
<protein>
    <submittedName>
        <fullName evidence="2">Uncharacterized protein</fullName>
    </submittedName>
</protein>
<feature type="non-terminal residue" evidence="2">
    <location>
        <position position="1"/>
    </location>
</feature>
<dbReference type="EMBL" id="CAJOBG010125169">
    <property type="protein sequence ID" value="CAF4791877.1"/>
    <property type="molecule type" value="Genomic_DNA"/>
</dbReference>
<gene>
    <name evidence="2" type="ORF">OVN521_LOCUS51513</name>
    <name evidence="3" type="ORF">OVN521_LOCUS51575</name>
</gene>
<name>A0A821NQ41_9BILA</name>
<organism evidence="2 4">
    <name type="scientific">Rotaria magnacalcarata</name>
    <dbReference type="NCBI Taxonomy" id="392030"/>
    <lineage>
        <taxon>Eukaryota</taxon>
        <taxon>Metazoa</taxon>
        <taxon>Spiralia</taxon>
        <taxon>Gnathifera</taxon>
        <taxon>Rotifera</taxon>
        <taxon>Eurotatoria</taxon>
        <taxon>Bdelloidea</taxon>
        <taxon>Philodinida</taxon>
        <taxon>Philodinidae</taxon>
        <taxon>Rotaria</taxon>
    </lineage>
</organism>
<feature type="compositionally biased region" description="Basic and acidic residues" evidence="1">
    <location>
        <begin position="12"/>
        <end position="21"/>
    </location>
</feature>
<evidence type="ECO:0000313" key="4">
    <source>
        <dbReference type="Proteomes" id="UP000663866"/>
    </source>
</evidence>
<evidence type="ECO:0000256" key="1">
    <source>
        <dbReference type="SAM" id="MobiDB-lite"/>
    </source>
</evidence>
<sequence>MSQRGGGGNAGSEHEGSRRMKTELLVQLDGLAKTDDLVFLLA</sequence>
<comment type="caution">
    <text evidence="2">The sequence shown here is derived from an EMBL/GenBank/DDBJ whole genome shotgun (WGS) entry which is preliminary data.</text>
</comment>
<dbReference type="AlphaFoldDB" id="A0A821NQ41"/>
<evidence type="ECO:0000313" key="2">
    <source>
        <dbReference type="EMBL" id="CAF4791877.1"/>
    </source>
</evidence>
<proteinExistence type="predicted"/>
<accession>A0A821NQ41</accession>
<feature type="region of interest" description="Disordered" evidence="1">
    <location>
        <begin position="1"/>
        <end position="21"/>
    </location>
</feature>